<evidence type="ECO:0000259" key="5">
    <source>
        <dbReference type="PROSITE" id="PS51332"/>
    </source>
</evidence>
<name>A0A0A2UYZ9_9BACI</name>
<proteinExistence type="predicted"/>
<dbReference type="SUPFAM" id="SSF46955">
    <property type="entry name" value="Putative DNA-binding domain"/>
    <property type="match status" value="1"/>
</dbReference>
<dbReference type="InterPro" id="IPR036724">
    <property type="entry name" value="Cobalamin-bd_sf"/>
</dbReference>
<dbReference type="EMBL" id="AVBG01000001">
    <property type="protein sequence ID" value="KGP93159.1"/>
    <property type="molecule type" value="Genomic_DNA"/>
</dbReference>
<dbReference type="Proteomes" id="UP000030153">
    <property type="component" value="Unassembled WGS sequence"/>
</dbReference>
<dbReference type="eggNOG" id="COG0789">
    <property type="taxonomic scope" value="Bacteria"/>
</dbReference>
<evidence type="ECO:0000259" key="4">
    <source>
        <dbReference type="PROSITE" id="PS50937"/>
    </source>
</evidence>
<keyword evidence="3" id="KW-0804">Transcription</keyword>
<evidence type="ECO:0000256" key="1">
    <source>
        <dbReference type="ARBA" id="ARBA00023015"/>
    </source>
</evidence>
<dbReference type="GO" id="GO:0031419">
    <property type="term" value="F:cobalamin binding"/>
    <property type="evidence" value="ECO:0007669"/>
    <property type="project" value="InterPro"/>
</dbReference>
<dbReference type="SUPFAM" id="SSF52242">
    <property type="entry name" value="Cobalamin (vitamin B12)-binding domain"/>
    <property type="match status" value="1"/>
</dbReference>
<sequence length="303" mass="34111">MSSTQGKYNIKAVSTMLGIQSGTLRAWERRYKMIRPTRNEAGHRLYTDEHIKVLKWLIDKVNRGFTISQAVSLLENNQNAQSNVEEENVASKESHVEALSDELLDALLQFNEREAQMKLDHAFSIFSPEKVAIDVVGPILVKIGDLWEANDISSVHEHFASNFLRSRLGMMLISMPVNHMQPKAVCVCGPNEKHELGILIFSLYLKRQGYDVVYLGQSIAPGDVEVIVNELKPKYLFMSCTMKKNIPATVHIADALKERYPDLAIGLGGYALDTLPSKDKDPIQPYIIGNNSSDWSEWLSIHS</sequence>
<dbReference type="GO" id="GO:0046872">
    <property type="term" value="F:metal ion binding"/>
    <property type="evidence" value="ECO:0007669"/>
    <property type="project" value="InterPro"/>
</dbReference>
<dbReference type="PROSITE" id="PS51332">
    <property type="entry name" value="B12_BINDING"/>
    <property type="match status" value="1"/>
</dbReference>
<accession>A0A0A2UYZ9</accession>
<dbReference type="Gene3D" id="1.10.1660.10">
    <property type="match status" value="1"/>
</dbReference>
<dbReference type="InterPro" id="IPR006158">
    <property type="entry name" value="Cobalamin-bd"/>
</dbReference>
<dbReference type="PANTHER" id="PTHR30204:SF67">
    <property type="entry name" value="HTH-TYPE TRANSCRIPTIONAL REGULATOR MLRA-RELATED"/>
    <property type="match status" value="1"/>
</dbReference>
<dbReference type="InterPro" id="IPR047057">
    <property type="entry name" value="MerR_fam"/>
</dbReference>
<dbReference type="Pfam" id="PF02607">
    <property type="entry name" value="B12-binding_2"/>
    <property type="match status" value="1"/>
</dbReference>
<dbReference type="OrthoDB" id="9800334at2"/>
<keyword evidence="7" id="KW-1185">Reference proteome</keyword>
<evidence type="ECO:0000313" key="7">
    <source>
        <dbReference type="Proteomes" id="UP000030153"/>
    </source>
</evidence>
<feature type="domain" description="B12-binding" evidence="5">
    <location>
        <begin position="181"/>
        <end position="303"/>
    </location>
</feature>
<keyword evidence="1" id="KW-0805">Transcription regulation</keyword>
<dbReference type="Gene3D" id="3.40.50.280">
    <property type="entry name" value="Cobalamin-binding domain"/>
    <property type="match status" value="1"/>
</dbReference>
<keyword evidence="2" id="KW-0238">DNA-binding</keyword>
<organism evidence="6 7">
    <name type="scientific">Pontibacillus chungwhensis BH030062</name>
    <dbReference type="NCBI Taxonomy" id="1385513"/>
    <lineage>
        <taxon>Bacteria</taxon>
        <taxon>Bacillati</taxon>
        <taxon>Bacillota</taxon>
        <taxon>Bacilli</taxon>
        <taxon>Bacillales</taxon>
        <taxon>Bacillaceae</taxon>
        <taxon>Pontibacillus</taxon>
    </lineage>
</organism>
<dbReference type="Pfam" id="PF02310">
    <property type="entry name" value="B12-binding"/>
    <property type="match status" value="1"/>
</dbReference>
<dbReference type="GO" id="GO:0003700">
    <property type="term" value="F:DNA-binding transcription factor activity"/>
    <property type="evidence" value="ECO:0007669"/>
    <property type="project" value="InterPro"/>
</dbReference>
<dbReference type="RefSeq" id="WP_036779476.1">
    <property type="nucleotide sequence ID" value="NZ_AVBG01000001.1"/>
</dbReference>
<dbReference type="Pfam" id="PF13411">
    <property type="entry name" value="MerR_1"/>
    <property type="match status" value="1"/>
</dbReference>
<comment type="caution">
    <text evidence="6">The sequence shown here is derived from an EMBL/GenBank/DDBJ whole genome shotgun (WGS) entry which is preliminary data.</text>
</comment>
<dbReference type="eggNOG" id="COG5012">
    <property type="taxonomic scope" value="Bacteria"/>
</dbReference>
<evidence type="ECO:0000313" key="6">
    <source>
        <dbReference type="EMBL" id="KGP93159.1"/>
    </source>
</evidence>
<evidence type="ECO:0000256" key="3">
    <source>
        <dbReference type="ARBA" id="ARBA00023163"/>
    </source>
</evidence>
<dbReference type="SMART" id="SM00422">
    <property type="entry name" value="HTH_MERR"/>
    <property type="match status" value="1"/>
</dbReference>
<dbReference type="InterPro" id="IPR009061">
    <property type="entry name" value="DNA-bd_dom_put_sf"/>
</dbReference>
<dbReference type="PROSITE" id="PS50937">
    <property type="entry name" value="HTH_MERR_2"/>
    <property type="match status" value="1"/>
</dbReference>
<dbReference type="GO" id="GO:0003677">
    <property type="term" value="F:DNA binding"/>
    <property type="evidence" value="ECO:0007669"/>
    <property type="project" value="UniProtKB-KW"/>
</dbReference>
<dbReference type="PANTHER" id="PTHR30204">
    <property type="entry name" value="REDOX-CYCLING DRUG-SENSING TRANSCRIPTIONAL ACTIVATOR SOXR"/>
    <property type="match status" value="1"/>
</dbReference>
<protein>
    <submittedName>
        <fullName evidence="6">MerR family transcriptional regulator</fullName>
    </submittedName>
</protein>
<dbReference type="CDD" id="cd01104">
    <property type="entry name" value="HTH_MlrA-CarA"/>
    <property type="match status" value="1"/>
</dbReference>
<dbReference type="InterPro" id="IPR000551">
    <property type="entry name" value="MerR-type_HTH_dom"/>
</dbReference>
<dbReference type="InterPro" id="IPR003759">
    <property type="entry name" value="Cbl-bd_cap"/>
</dbReference>
<evidence type="ECO:0000256" key="2">
    <source>
        <dbReference type="ARBA" id="ARBA00023125"/>
    </source>
</evidence>
<dbReference type="STRING" id="1385513.N780_12680"/>
<dbReference type="InterPro" id="IPR036594">
    <property type="entry name" value="Meth_synthase_dom"/>
</dbReference>
<reference evidence="6 7" key="1">
    <citation type="submission" date="2013-08" db="EMBL/GenBank/DDBJ databases">
        <title>Genome of Pontibacillus chungwhensis.</title>
        <authorList>
            <person name="Wang Q."/>
            <person name="Wang G."/>
        </authorList>
    </citation>
    <scope>NUCLEOTIDE SEQUENCE [LARGE SCALE GENOMIC DNA]</scope>
    <source>
        <strain evidence="6 7">BH030062</strain>
    </source>
</reference>
<dbReference type="AlphaFoldDB" id="A0A0A2UYZ9"/>
<feature type="domain" description="HTH merR-type" evidence="4">
    <location>
        <begin position="7"/>
        <end position="76"/>
    </location>
</feature>
<gene>
    <name evidence="6" type="ORF">N780_12680</name>
</gene>
<dbReference type="Gene3D" id="1.10.1240.10">
    <property type="entry name" value="Methionine synthase domain"/>
    <property type="match status" value="1"/>
</dbReference>